<feature type="compositionally biased region" description="Polar residues" evidence="1">
    <location>
        <begin position="40"/>
        <end position="49"/>
    </location>
</feature>
<comment type="caution">
    <text evidence="2">The sequence shown here is derived from an EMBL/GenBank/DDBJ whole genome shotgun (WGS) entry which is preliminary data.</text>
</comment>
<name>A0A1J9S3E7_9PEZI</name>
<evidence type="ECO:0000313" key="3">
    <source>
        <dbReference type="Proteomes" id="UP000183809"/>
    </source>
</evidence>
<reference evidence="2 3" key="1">
    <citation type="submission" date="2016-10" db="EMBL/GenBank/DDBJ databases">
        <title>Proteomics and genomics reveal pathogen-plant mechanisms compatible with a hemibiotrophic lifestyle of Diplodia corticola.</title>
        <authorList>
            <person name="Fernandes I."/>
            <person name="De Jonge R."/>
            <person name="Van De Peer Y."/>
            <person name="Devreese B."/>
            <person name="Alves A."/>
            <person name="Esteves A.C."/>
        </authorList>
    </citation>
    <scope>NUCLEOTIDE SEQUENCE [LARGE SCALE GENOMIC DNA]</scope>
    <source>
        <strain evidence="2 3">CBS 112549</strain>
    </source>
</reference>
<feature type="compositionally biased region" description="Acidic residues" evidence="1">
    <location>
        <begin position="112"/>
        <end position="140"/>
    </location>
</feature>
<dbReference type="STRING" id="236234.A0A1J9S3E7"/>
<feature type="region of interest" description="Disordered" evidence="1">
    <location>
        <begin position="220"/>
        <end position="239"/>
    </location>
</feature>
<gene>
    <name evidence="2" type="ORF">BKCO1_2200072</name>
</gene>
<feature type="compositionally biased region" description="Basic and acidic residues" evidence="1">
    <location>
        <begin position="102"/>
        <end position="111"/>
    </location>
</feature>
<evidence type="ECO:0000256" key="1">
    <source>
        <dbReference type="SAM" id="MobiDB-lite"/>
    </source>
</evidence>
<dbReference type="OrthoDB" id="5389296at2759"/>
<keyword evidence="3" id="KW-1185">Reference proteome</keyword>
<evidence type="ECO:0000313" key="2">
    <source>
        <dbReference type="EMBL" id="OJD34524.1"/>
    </source>
</evidence>
<accession>A0A1J9S3E7</accession>
<dbReference type="RefSeq" id="XP_020130784.1">
    <property type="nucleotide sequence ID" value="XM_020272873.1"/>
</dbReference>
<organism evidence="2 3">
    <name type="scientific">Diplodia corticola</name>
    <dbReference type="NCBI Taxonomy" id="236234"/>
    <lineage>
        <taxon>Eukaryota</taxon>
        <taxon>Fungi</taxon>
        <taxon>Dikarya</taxon>
        <taxon>Ascomycota</taxon>
        <taxon>Pezizomycotina</taxon>
        <taxon>Dothideomycetes</taxon>
        <taxon>Dothideomycetes incertae sedis</taxon>
        <taxon>Botryosphaeriales</taxon>
        <taxon>Botryosphaeriaceae</taxon>
        <taxon>Diplodia</taxon>
    </lineage>
</organism>
<sequence length="403" mass="43510">MPPPPPVTPSAHRFVAPPQATSRLSVASPHPRADAPAQQDAVTPSQQFKPTPRFSIAPARPSFPPTPRPTHPSGLSHATRTEDIADGVETPSASRRPRHRLTKVESIHDDSQDALEEQDEEMLYDVITEDDAFLVEDPDEYPTRAQEEQSAQFSDVPLGDSGSTEDQPLKRRRLTPGSGLTPEPSTSTRTMDPVKMGAGAPVLRSPPQSSKVPRFRVPGNNAAVPTTVPTEFAPSQPVGSRHRNPFLLHPTTPGAPGVAFDAAITPLPEHFSPHRRSQKFLPGGMADVVRTWVLNVGQSGSLAETASSQSRRRPNQPSKLHVAECVGEGPGDRLKLVSDQTDTHSLAQGEESSGTRAILVGPAKRNSRSPNIGDDVTVLPPSWEIEVGQHGEKWLVAVDWRVT</sequence>
<dbReference type="AlphaFoldDB" id="A0A1J9S3E7"/>
<feature type="region of interest" description="Disordered" evidence="1">
    <location>
        <begin position="1"/>
        <end position="215"/>
    </location>
</feature>
<feature type="compositionally biased region" description="Pro residues" evidence="1">
    <location>
        <begin position="61"/>
        <end position="70"/>
    </location>
</feature>
<protein>
    <submittedName>
        <fullName evidence="2">Uncharacterized protein</fullName>
    </submittedName>
</protein>
<dbReference type="EMBL" id="MNUE01000022">
    <property type="protein sequence ID" value="OJD34524.1"/>
    <property type="molecule type" value="Genomic_DNA"/>
</dbReference>
<proteinExistence type="predicted"/>
<dbReference type="Proteomes" id="UP000183809">
    <property type="component" value="Unassembled WGS sequence"/>
</dbReference>
<dbReference type="GeneID" id="31013133"/>